<proteinExistence type="inferred from homology"/>
<keyword evidence="7" id="KW-0967">Endosome</keyword>
<keyword evidence="11 13" id="KW-0472">Membrane</keyword>
<evidence type="ECO:0000313" key="16">
    <source>
        <dbReference type="EMBL" id="KKY25108.1"/>
    </source>
</evidence>
<comment type="function">
    <text evidence="13">Plays a role in transport between endoplasmic reticulum and Golgi.</text>
</comment>
<feature type="region of interest" description="Disordered" evidence="14">
    <location>
        <begin position="632"/>
        <end position="680"/>
    </location>
</feature>
<evidence type="ECO:0000313" key="17">
    <source>
        <dbReference type="Proteomes" id="UP000053317"/>
    </source>
</evidence>
<dbReference type="GO" id="GO:0005768">
    <property type="term" value="C:endosome"/>
    <property type="evidence" value="ECO:0007669"/>
    <property type="project" value="UniProtKB-SubCell"/>
</dbReference>
<dbReference type="Proteomes" id="UP000053317">
    <property type="component" value="Unassembled WGS sequence"/>
</dbReference>
<keyword evidence="5 12" id="KW-0813">Transport</keyword>
<dbReference type="GO" id="GO:0043162">
    <property type="term" value="P:ubiquitin-dependent protein catabolic process via the multivesicular body sorting pathway"/>
    <property type="evidence" value="ECO:0007669"/>
    <property type="project" value="UniProtKB-ARBA"/>
</dbReference>
<comment type="caution">
    <text evidence="16">The sequence shown here is derived from an EMBL/GenBank/DDBJ whole genome shotgun (WGS) entry which is preliminary data.</text>
</comment>
<dbReference type="Pfam" id="PF09454">
    <property type="entry name" value="Vps23_core"/>
    <property type="match status" value="1"/>
</dbReference>
<sequence length="875" mass="95695">MFSLLKPQNKYHGYEKTRDLEASDELSSVTECIGIDRSSSTRNTSKIDARVISDAIIGLSDGMTVPFALTAGLSAIGDTRVVIFGGFAELIAGAISMGLGGYLGAKSEEESYHATLIETQNQATRDPSSTPERLAKIFSEYDVPASIIQNLTSHMSSSSKLPDFFMRFEHGIPEPAASRAMTCALTIALGYFIGGFIPLFPYLLVARENIDTALRASIAVMIVALFAFGYGKTCFVSGWKGKTKMFGGMRGGGQMVIVGGLAAGSAMSLVNVERGISQEIQLNMDIVVAMQCADLHINIQDASGDRILAGDLLKRNPTNWQLWEDRKNRNRRGGADYMALNEDNRNRKTAEEEDQHVGHVLGHMREGGRKFPKTPKLKRGEPANACRIYGSLEGNKVQGDWHITARGHGYAEFGGQHLDHSKFNFSHYINELSFGPHYPSLLNPLDKTAATTSDNFYKYQYYLSIVPTIFTRKRVSSTQGILDPALIPQPQTLDSGHGSPKVKPDSKTIFTNQYAATSQSRPIPGNSIPGIFFKYDIEPILLVVAEQKSSFLGLIVRLVNVVSGVMVGGGWLYQLSDWAVEDYIDPNRTYSDLVHTLAQYPSLAPRTDVYTYENGASALLLHLTGTIPVQFRGTSPEPLQHGRYDAPPPLPPQASGGNERQQHISLRPTQTPNPKPKQQEIDLLDSPFDVPLPIAESVNIPAPPIPRNPEKEALLQTLSQTLTQQLHASIAQNTSALPSLQAQQTALAASQSTLESEFANITSLNHTLQSNISVLQNVIRQADGAISDAQARAAKGDIPKVDEMLVAPTVVGKQLYDIVTEARGIEAAIWALQTALVRNRITTDIWGRRTRELSRELFAKQALENKIGNGLGLER</sequence>
<feature type="domain" description="SB" evidence="15">
    <location>
        <begin position="809"/>
        <end position="875"/>
    </location>
</feature>
<keyword evidence="13" id="KW-0931">ER-Golgi transport</keyword>
<dbReference type="InterPro" id="IPR017916">
    <property type="entry name" value="SB_dom"/>
</dbReference>
<evidence type="ECO:0000256" key="13">
    <source>
        <dbReference type="RuleBase" id="RU369013"/>
    </source>
</evidence>
<dbReference type="InterPro" id="IPR037202">
    <property type="entry name" value="ESCRT_assembly_dom"/>
</dbReference>
<comment type="similarity">
    <text evidence="4">Belongs to the ubiquitin-conjugating enzyme family. UEV subfamily.</text>
</comment>
<comment type="subcellular location">
    <subcellularLocation>
        <location evidence="1">Endomembrane system</location>
        <topology evidence="1">Multi-pass membrane protein</topology>
    </subcellularLocation>
    <subcellularLocation>
        <location evidence="13">Endoplasmic reticulum membrane</location>
        <topology evidence="13">Multi-pass membrane protein</topology>
    </subcellularLocation>
    <subcellularLocation>
        <location evidence="13">Endoplasmic reticulum-Golgi intermediate compartment membrane</location>
        <topology evidence="13">Multi-pass membrane protein</topology>
    </subcellularLocation>
    <subcellularLocation>
        <location evidence="13">Golgi apparatus membrane</location>
        <topology evidence="13">Multi-pass membrane protein</topology>
    </subcellularLocation>
    <subcellularLocation>
        <location evidence="2">Endosome</location>
    </subcellularLocation>
</comment>
<dbReference type="Gene3D" id="6.10.140.820">
    <property type="match status" value="1"/>
</dbReference>
<dbReference type="InterPro" id="IPR016135">
    <property type="entry name" value="UBQ-conjugating_enzyme/RWD"/>
</dbReference>
<evidence type="ECO:0000256" key="4">
    <source>
        <dbReference type="ARBA" id="ARBA00009594"/>
    </source>
</evidence>
<dbReference type="GO" id="GO:0030026">
    <property type="term" value="P:intracellular manganese ion homeostasis"/>
    <property type="evidence" value="ECO:0007669"/>
    <property type="project" value="InterPro"/>
</dbReference>
<keyword evidence="10" id="KW-0175">Coiled coil</keyword>
<evidence type="ECO:0000256" key="7">
    <source>
        <dbReference type="ARBA" id="ARBA00022753"/>
    </source>
</evidence>
<dbReference type="GO" id="GO:0072666">
    <property type="term" value="P:establishment of protein localization to vacuole"/>
    <property type="evidence" value="ECO:0007669"/>
    <property type="project" value="UniProtKB-ARBA"/>
</dbReference>
<evidence type="ECO:0000256" key="8">
    <source>
        <dbReference type="ARBA" id="ARBA00022927"/>
    </source>
</evidence>
<gene>
    <name evidence="16" type="ORF">UCRPC4_g02048</name>
</gene>
<dbReference type="GO" id="GO:0006888">
    <property type="term" value="P:endoplasmic reticulum to Golgi vesicle-mediated transport"/>
    <property type="evidence" value="ECO:0007669"/>
    <property type="project" value="UniProtKB-UniRule"/>
</dbReference>
<evidence type="ECO:0000256" key="5">
    <source>
        <dbReference type="ARBA" id="ARBA00022448"/>
    </source>
</evidence>
<dbReference type="InterPro" id="IPR008217">
    <property type="entry name" value="Ccc1_fam"/>
</dbReference>
<keyword evidence="13" id="KW-0256">Endoplasmic reticulum</keyword>
<reference evidence="16 17" key="2">
    <citation type="submission" date="2015-05" db="EMBL/GenBank/DDBJ databases">
        <authorList>
            <person name="Morales-Cruz A."/>
            <person name="Amrine K.C."/>
            <person name="Cantu D."/>
        </authorList>
    </citation>
    <scope>NUCLEOTIDE SEQUENCE [LARGE SCALE GENOMIC DNA]</scope>
    <source>
        <strain evidence="16">UCRPC4</strain>
    </source>
</reference>
<keyword evidence="8 12" id="KW-0653">Protein transport</keyword>
<keyword evidence="6 13" id="KW-0812">Transmembrane</keyword>
<dbReference type="Pfam" id="PF05743">
    <property type="entry name" value="UEV"/>
    <property type="match status" value="1"/>
</dbReference>
<dbReference type="CDD" id="cd11685">
    <property type="entry name" value="UEV_TSG101-like"/>
    <property type="match status" value="1"/>
</dbReference>
<evidence type="ECO:0000256" key="2">
    <source>
        <dbReference type="ARBA" id="ARBA00004177"/>
    </source>
</evidence>
<accession>A0A0G2GNX8</accession>
<dbReference type="Gene3D" id="3.10.110.10">
    <property type="entry name" value="Ubiquitin Conjugating Enzyme"/>
    <property type="match status" value="1"/>
</dbReference>
<dbReference type="Pfam" id="PF07970">
    <property type="entry name" value="COPIIcoated_ERV"/>
    <property type="match status" value="1"/>
</dbReference>
<dbReference type="GO" id="GO:0006886">
    <property type="term" value="P:intracellular protein transport"/>
    <property type="evidence" value="ECO:0007669"/>
    <property type="project" value="UniProtKB-ARBA"/>
</dbReference>
<evidence type="ECO:0000256" key="3">
    <source>
        <dbReference type="ARBA" id="ARBA00007049"/>
    </source>
</evidence>
<keyword evidence="17" id="KW-1185">Reference proteome</keyword>
<dbReference type="AlphaFoldDB" id="A0A0G2GNX8"/>
<dbReference type="SUPFAM" id="SSF54495">
    <property type="entry name" value="UBC-like"/>
    <property type="match status" value="1"/>
</dbReference>
<dbReference type="GO" id="GO:0033116">
    <property type="term" value="C:endoplasmic reticulum-Golgi intermediate compartment membrane"/>
    <property type="evidence" value="ECO:0007669"/>
    <property type="project" value="UniProtKB-SubCell"/>
</dbReference>
<dbReference type="InterPro" id="IPR012936">
    <property type="entry name" value="Erv_C"/>
</dbReference>
<dbReference type="CDD" id="cd02435">
    <property type="entry name" value="CCC1"/>
    <property type="match status" value="1"/>
</dbReference>
<dbReference type="EMBL" id="LCWF01000049">
    <property type="protein sequence ID" value="KKY25108.1"/>
    <property type="molecule type" value="Genomic_DNA"/>
</dbReference>
<dbReference type="GO" id="GO:0005384">
    <property type="term" value="F:manganese ion transmembrane transporter activity"/>
    <property type="evidence" value="ECO:0007669"/>
    <property type="project" value="InterPro"/>
</dbReference>
<dbReference type="InterPro" id="IPR008883">
    <property type="entry name" value="UEV_N"/>
</dbReference>
<dbReference type="GO" id="GO:0000139">
    <property type="term" value="C:Golgi membrane"/>
    <property type="evidence" value="ECO:0007669"/>
    <property type="project" value="UniProtKB-SubCell"/>
</dbReference>
<reference evidence="16 17" key="1">
    <citation type="submission" date="2015-05" db="EMBL/GenBank/DDBJ databases">
        <title>Distinctive expansion of gene families associated with plant cell wall degradation and secondary metabolism in the genomes of grapevine trunk pathogens.</title>
        <authorList>
            <person name="Lawrence D.P."/>
            <person name="Travadon R."/>
            <person name="Rolshausen P.E."/>
            <person name="Baumgartner K."/>
        </authorList>
    </citation>
    <scope>NUCLEOTIDE SEQUENCE [LARGE SCALE GENOMIC DNA]</scope>
    <source>
        <strain evidence="16">UCRPC4</strain>
    </source>
</reference>
<evidence type="ECO:0000256" key="14">
    <source>
        <dbReference type="SAM" id="MobiDB-lite"/>
    </source>
</evidence>
<evidence type="ECO:0000256" key="6">
    <source>
        <dbReference type="ARBA" id="ARBA00022692"/>
    </source>
</evidence>
<dbReference type="PANTHER" id="PTHR10984:SF81">
    <property type="entry name" value="ER-DERIVED VESICLES PROTEIN ERV41"/>
    <property type="match status" value="1"/>
</dbReference>
<dbReference type="OrthoDB" id="5541786at2759"/>
<comment type="similarity">
    <text evidence="13">Belongs to the ERGIC family.</text>
</comment>
<evidence type="ECO:0000256" key="1">
    <source>
        <dbReference type="ARBA" id="ARBA00004127"/>
    </source>
</evidence>
<evidence type="ECO:0000256" key="12">
    <source>
        <dbReference type="PROSITE-ProRule" id="PRU00644"/>
    </source>
</evidence>
<dbReference type="GO" id="GO:0030134">
    <property type="term" value="C:COPII-coated ER to Golgi transport vesicle"/>
    <property type="evidence" value="ECO:0007669"/>
    <property type="project" value="TreeGrafter"/>
</dbReference>
<dbReference type="SUPFAM" id="SSF140111">
    <property type="entry name" value="Endosomal sorting complex assembly domain"/>
    <property type="match status" value="1"/>
</dbReference>
<keyword evidence="13" id="KW-0333">Golgi apparatus</keyword>
<organism evidence="16 17">
    <name type="scientific">Phaeomoniella chlamydospora</name>
    <name type="common">Phaeoacremonium chlamydosporum</name>
    <dbReference type="NCBI Taxonomy" id="158046"/>
    <lineage>
        <taxon>Eukaryota</taxon>
        <taxon>Fungi</taxon>
        <taxon>Dikarya</taxon>
        <taxon>Ascomycota</taxon>
        <taxon>Pezizomycotina</taxon>
        <taxon>Eurotiomycetes</taxon>
        <taxon>Chaetothyriomycetidae</taxon>
        <taxon>Phaeomoniellales</taxon>
        <taxon>Phaeomoniellaceae</taxon>
        <taxon>Phaeomoniella</taxon>
    </lineage>
</organism>
<feature type="transmembrane region" description="Helical" evidence="13">
    <location>
        <begin position="212"/>
        <end position="231"/>
    </location>
</feature>
<evidence type="ECO:0000256" key="9">
    <source>
        <dbReference type="ARBA" id="ARBA00022989"/>
    </source>
</evidence>
<evidence type="ECO:0000256" key="10">
    <source>
        <dbReference type="ARBA" id="ARBA00023054"/>
    </source>
</evidence>
<dbReference type="Pfam" id="PF01988">
    <property type="entry name" value="VIT1"/>
    <property type="match status" value="1"/>
</dbReference>
<feature type="transmembrane region" description="Helical" evidence="13">
    <location>
        <begin position="176"/>
        <end position="200"/>
    </location>
</feature>
<comment type="similarity">
    <text evidence="3">Belongs to the CCC1 family.</text>
</comment>
<dbReference type="PANTHER" id="PTHR10984">
    <property type="entry name" value="ENDOPLASMIC RETICULUM-GOLGI INTERMEDIATE COMPARTMENT PROTEIN"/>
    <property type="match status" value="1"/>
</dbReference>
<dbReference type="PROSITE" id="PS51312">
    <property type="entry name" value="SB"/>
    <property type="match status" value="1"/>
</dbReference>
<dbReference type="GO" id="GO:0005789">
    <property type="term" value="C:endoplasmic reticulum membrane"/>
    <property type="evidence" value="ECO:0007669"/>
    <property type="project" value="UniProtKB-SubCell"/>
</dbReference>
<evidence type="ECO:0000256" key="11">
    <source>
        <dbReference type="ARBA" id="ARBA00023136"/>
    </source>
</evidence>
<name>A0A0G2GNX8_PHACM</name>
<dbReference type="InterPro" id="IPR045888">
    <property type="entry name" value="Erv"/>
</dbReference>
<protein>
    <recommendedName>
        <fullName evidence="13">Endoplasmic reticulum-Golgi intermediate compartment protein</fullName>
    </recommendedName>
</protein>
<keyword evidence="9 13" id="KW-1133">Transmembrane helix</keyword>
<dbReference type="GO" id="GO:0006890">
    <property type="term" value="P:retrograde vesicle-mediated transport, Golgi to endoplasmic reticulum"/>
    <property type="evidence" value="ECO:0007669"/>
    <property type="project" value="TreeGrafter"/>
</dbReference>
<evidence type="ECO:0000259" key="15">
    <source>
        <dbReference type="PROSITE" id="PS51312"/>
    </source>
</evidence>